<dbReference type="GO" id="GO:0031398">
    <property type="term" value="P:positive regulation of protein ubiquitination"/>
    <property type="evidence" value="ECO:0007669"/>
    <property type="project" value="TreeGrafter"/>
</dbReference>
<proteinExistence type="inferred from homology"/>
<evidence type="ECO:0000313" key="9">
    <source>
        <dbReference type="Proteomes" id="UP001497497"/>
    </source>
</evidence>
<dbReference type="CDD" id="cd16713">
    <property type="entry name" value="RING-HC_BIRC2_3_7"/>
    <property type="match status" value="1"/>
</dbReference>
<evidence type="ECO:0000256" key="6">
    <source>
        <dbReference type="SAM" id="MobiDB-lite"/>
    </source>
</evidence>
<dbReference type="PROSITE" id="PS01282">
    <property type="entry name" value="BIR_REPEAT_1"/>
    <property type="match status" value="1"/>
</dbReference>
<dbReference type="SUPFAM" id="SSF57924">
    <property type="entry name" value="Inhibitor of apoptosis (IAP) repeat"/>
    <property type="match status" value="2"/>
</dbReference>
<dbReference type="GO" id="GO:0061630">
    <property type="term" value="F:ubiquitin protein ligase activity"/>
    <property type="evidence" value="ECO:0007669"/>
    <property type="project" value="TreeGrafter"/>
</dbReference>
<dbReference type="Pfam" id="PF13920">
    <property type="entry name" value="zf-C3HC4_3"/>
    <property type="match status" value="1"/>
</dbReference>
<dbReference type="GO" id="GO:0008270">
    <property type="term" value="F:zinc ion binding"/>
    <property type="evidence" value="ECO:0007669"/>
    <property type="project" value="UniProtKB-KW"/>
</dbReference>
<organism evidence="8 9">
    <name type="scientific">Lymnaea stagnalis</name>
    <name type="common">Great pond snail</name>
    <name type="synonym">Helix stagnalis</name>
    <dbReference type="NCBI Taxonomy" id="6523"/>
    <lineage>
        <taxon>Eukaryota</taxon>
        <taxon>Metazoa</taxon>
        <taxon>Spiralia</taxon>
        <taxon>Lophotrochozoa</taxon>
        <taxon>Mollusca</taxon>
        <taxon>Gastropoda</taxon>
        <taxon>Heterobranchia</taxon>
        <taxon>Euthyneura</taxon>
        <taxon>Panpulmonata</taxon>
        <taxon>Hygrophila</taxon>
        <taxon>Lymnaeoidea</taxon>
        <taxon>Lymnaeidae</taxon>
        <taxon>Lymnaea</taxon>
    </lineage>
</organism>
<evidence type="ECO:0000256" key="2">
    <source>
        <dbReference type="ARBA" id="ARBA00022723"/>
    </source>
</evidence>
<protein>
    <recommendedName>
        <fullName evidence="7">RING-type domain-containing protein</fullName>
    </recommendedName>
</protein>
<dbReference type="AlphaFoldDB" id="A0AAV2IJH7"/>
<keyword evidence="2" id="KW-0479">Metal-binding</keyword>
<dbReference type="PANTHER" id="PTHR10044:SF139">
    <property type="entry name" value="DEATH-ASSOCIATED INHIBITOR OF APOPTOSIS 2"/>
    <property type="match status" value="1"/>
</dbReference>
<dbReference type="PROSITE" id="PS50143">
    <property type="entry name" value="BIR_REPEAT_2"/>
    <property type="match status" value="2"/>
</dbReference>
<keyword evidence="9" id="KW-1185">Reference proteome</keyword>
<evidence type="ECO:0000256" key="5">
    <source>
        <dbReference type="PROSITE-ProRule" id="PRU00175"/>
    </source>
</evidence>
<feature type="compositionally biased region" description="Polar residues" evidence="6">
    <location>
        <begin position="455"/>
        <end position="469"/>
    </location>
</feature>
<feature type="compositionally biased region" description="Low complexity" evidence="6">
    <location>
        <begin position="551"/>
        <end position="578"/>
    </location>
</feature>
<dbReference type="Pfam" id="PF00653">
    <property type="entry name" value="BIR"/>
    <property type="match status" value="2"/>
</dbReference>
<dbReference type="InterPro" id="IPR050784">
    <property type="entry name" value="IAP"/>
</dbReference>
<feature type="domain" description="RING-type" evidence="7">
    <location>
        <begin position="832"/>
        <end position="867"/>
    </location>
</feature>
<dbReference type="GO" id="GO:0005737">
    <property type="term" value="C:cytoplasm"/>
    <property type="evidence" value="ECO:0007669"/>
    <property type="project" value="TreeGrafter"/>
</dbReference>
<dbReference type="FunFam" id="1.10.1170.10:FF:000002">
    <property type="entry name" value="Baculoviral IAP repeat containing 7"/>
    <property type="match status" value="1"/>
</dbReference>
<dbReference type="Gene3D" id="3.30.40.10">
    <property type="entry name" value="Zinc/RING finger domain, C3HC4 (zinc finger)"/>
    <property type="match status" value="1"/>
</dbReference>
<keyword evidence="4" id="KW-0862">Zinc</keyword>
<feature type="compositionally biased region" description="Polar residues" evidence="6">
    <location>
        <begin position="579"/>
        <end position="598"/>
    </location>
</feature>
<sequence length="879" mass="98472">MGEIKRKKNTPKHILWLINKRSYNASKAPGRIRAPSVSRHRARSCKANGLSVAKPNTRKLGSIKNTHNTSKRYDEDHHGQKYPSKLQQQSLEHYKRSRFRKFEKRALKSVKKFHVNNIMKAYIPTIITLLKDNNYNDKMKTGDSPVNMEDVTCAKLRLGQQETDLSLHRYYRYYRLTNRYYMLTNYFFMMADIPKTDKSQFEIDSVQKLDDTHNKMVSQNKKSPELNPRLATEDSIMSELCHNRNFRLRPQTHMVNLLELGREAPPSSVQGMEWASFKDERHRIRSFLNYPTRAAKSALVLAEDGFVYIGTGRNNDDTVTCYFCCVKIRDWHPSDNVSYVHGKRSSNCSMVTHVDCENIPLTSYADFNYIMDLLNPQTDNFECREMGKPSNMDVDTDGASDSGRSRWTQQSADIETDGASETRRPRVSQQSSDIETDSPHDSQRRNFHPAGLSTGHKSMSNERIPNQPSAAYGFSSVPDSPVIIQHPSTPFPGTPASQKSQVPVNTPQPSHTTASSPVSQRPSTASQPSAPTVPSNATRNSTPSVPQTLPASTNSSVASATAVATSTSLNSTAASTVTPPSANQTNSAGGTVTAQSAAGQKDNKSGKGPTYAELGIMTERPKRPEYALKAKRFETYTNWPRHHHLKPEDLSAAGFYFAGYGDCARCFFCGGGLRNWEDEDDVWVEHARWFPKCAYIRQLMGPVFVEKVQELNKTRDQIPYALVIETMGAAGAAFKPDTKENPWIRDPAVKTVLELGFYQEKDVLEIAETLKNGASFLSADVILQRLQDKQRVPTTKTTPSSSVSNNVTTVQDEEAIRQIKERNNQLRQQTVCKICMDKEVAVVFLPCGHLVSCSECGAAMKDCPVCRVNIKGVVRAFMS</sequence>
<dbReference type="GO" id="GO:0043066">
    <property type="term" value="P:negative regulation of apoptotic process"/>
    <property type="evidence" value="ECO:0007669"/>
    <property type="project" value="TreeGrafter"/>
</dbReference>
<keyword evidence="3 5" id="KW-0863">Zinc-finger</keyword>
<dbReference type="GO" id="GO:0043027">
    <property type="term" value="F:cysteine-type endopeptidase inhibitor activity involved in apoptotic process"/>
    <property type="evidence" value="ECO:0007669"/>
    <property type="project" value="TreeGrafter"/>
</dbReference>
<dbReference type="GO" id="GO:0051726">
    <property type="term" value="P:regulation of cell cycle"/>
    <property type="evidence" value="ECO:0007669"/>
    <property type="project" value="TreeGrafter"/>
</dbReference>
<dbReference type="PROSITE" id="PS50089">
    <property type="entry name" value="ZF_RING_2"/>
    <property type="match status" value="1"/>
</dbReference>
<feature type="region of interest" description="Disordered" evidence="6">
    <location>
        <begin position="381"/>
        <end position="612"/>
    </location>
</feature>
<reference evidence="8 9" key="1">
    <citation type="submission" date="2024-04" db="EMBL/GenBank/DDBJ databases">
        <authorList>
            <consortium name="Genoscope - CEA"/>
            <person name="William W."/>
        </authorList>
    </citation>
    <scope>NUCLEOTIDE SEQUENCE [LARGE SCALE GENOMIC DNA]</scope>
</reference>
<dbReference type="SMART" id="SM00238">
    <property type="entry name" value="BIR"/>
    <property type="match status" value="2"/>
</dbReference>
<feature type="region of interest" description="Disordered" evidence="6">
    <location>
        <begin position="43"/>
        <end position="82"/>
    </location>
</feature>
<dbReference type="SMART" id="SM00184">
    <property type="entry name" value="RING"/>
    <property type="match status" value="1"/>
</dbReference>
<dbReference type="CDD" id="cd00022">
    <property type="entry name" value="BIR"/>
    <property type="match status" value="2"/>
</dbReference>
<evidence type="ECO:0000259" key="7">
    <source>
        <dbReference type="PROSITE" id="PS50089"/>
    </source>
</evidence>
<evidence type="ECO:0000256" key="1">
    <source>
        <dbReference type="ARBA" id="ARBA00006672"/>
    </source>
</evidence>
<name>A0AAV2IJH7_LYMST</name>
<dbReference type="InterPro" id="IPR013083">
    <property type="entry name" value="Znf_RING/FYVE/PHD"/>
</dbReference>
<dbReference type="InterPro" id="IPR001370">
    <property type="entry name" value="BIR_rpt"/>
</dbReference>
<feature type="compositionally biased region" description="Polar residues" evidence="6">
    <location>
        <begin position="495"/>
        <end position="550"/>
    </location>
</feature>
<evidence type="ECO:0000313" key="8">
    <source>
        <dbReference type="EMBL" id="CAL1545887.1"/>
    </source>
</evidence>
<dbReference type="PANTHER" id="PTHR10044">
    <property type="entry name" value="INHIBITOR OF APOPTOSIS"/>
    <property type="match status" value="1"/>
</dbReference>
<dbReference type="GO" id="GO:0005634">
    <property type="term" value="C:nucleus"/>
    <property type="evidence" value="ECO:0007669"/>
    <property type="project" value="TreeGrafter"/>
</dbReference>
<evidence type="ECO:0000256" key="3">
    <source>
        <dbReference type="ARBA" id="ARBA00022771"/>
    </source>
</evidence>
<comment type="similarity">
    <text evidence="1">Belongs to the IAP family.</text>
</comment>
<dbReference type="EMBL" id="CAXITT010000748">
    <property type="protein sequence ID" value="CAL1545887.1"/>
    <property type="molecule type" value="Genomic_DNA"/>
</dbReference>
<gene>
    <name evidence="8" type="ORF">GSLYS_00019264001</name>
</gene>
<accession>A0AAV2IJH7</accession>
<dbReference type="InterPro" id="IPR001841">
    <property type="entry name" value="Znf_RING"/>
</dbReference>
<comment type="caution">
    <text evidence="8">The sequence shown here is derived from an EMBL/GenBank/DDBJ whole genome shotgun (WGS) entry which is preliminary data.</text>
</comment>
<dbReference type="Gene3D" id="1.10.1170.10">
    <property type="entry name" value="Inhibitor Of Apoptosis Protein (2mihbC-IAP-1), Chain A"/>
    <property type="match status" value="2"/>
</dbReference>
<evidence type="ECO:0000256" key="4">
    <source>
        <dbReference type="ARBA" id="ARBA00022833"/>
    </source>
</evidence>
<dbReference type="Proteomes" id="UP001497497">
    <property type="component" value="Unassembled WGS sequence"/>
</dbReference>